<organism evidence="2 3">
    <name type="scientific">Dreissena polymorpha</name>
    <name type="common">Zebra mussel</name>
    <name type="synonym">Mytilus polymorpha</name>
    <dbReference type="NCBI Taxonomy" id="45954"/>
    <lineage>
        <taxon>Eukaryota</taxon>
        <taxon>Metazoa</taxon>
        <taxon>Spiralia</taxon>
        <taxon>Lophotrochozoa</taxon>
        <taxon>Mollusca</taxon>
        <taxon>Bivalvia</taxon>
        <taxon>Autobranchia</taxon>
        <taxon>Heteroconchia</taxon>
        <taxon>Euheterodonta</taxon>
        <taxon>Imparidentia</taxon>
        <taxon>Neoheterodontei</taxon>
        <taxon>Myida</taxon>
        <taxon>Dreissenoidea</taxon>
        <taxon>Dreissenidae</taxon>
        <taxon>Dreissena</taxon>
    </lineage>
</organism>
<name>A0A9D4K312_DREPO</name>
<reference evidence="2" key="2">
    <citation type="submission" date="2020-11" db="EMBL/GenBank/DDBJ databases">
        <authorList>
            <person name="McCartney M.A."/>
            <person name="Auch B."/>
            <person name="Kono T."/>
            <person name="Mallez S."/>
            <person name="Becker A."/>
            <person name="Gohl D.M."/>
            <person name="Silverstein K.A.T."/>
            <person name="Koren S."/>
            <person name="Bechman K.B."/>
            <person name="Herman A."/>
            <person name="Abrahante J.E."/>
            <person name="Garbe J."/>
        </authorList>
    </citation>
    <scope>NUCLEOTIDE SEQUENCE</scope>
    <source>
        <strain evidence="2">Duluth1</strain>
        <tissue evidence="2">Whole animal</tissue>
    </source>
</reference>
<feature type="region of interest" description="Disordered" evidence="1">
    <location>
        <begin position="50"/>
        <end position="69"/>
    </location>
</feature>
<comment type="caution">
    <text evidence="2">The sequence shown here is derived from an EMBL/GenBank/DDBJ whole genome shotgun (WGS) entry which is preliminary data.</text>
</comment>
<dbReference type="AlphaFoldDB" id="A0A9D4K312"/>
<dbReference type="Proteomes" id="UP000828390">
    <property type="component" value="Unassembled WGS sequence"/>
</dbReference>
<evidence type="ECO:0000256" key="1">
    <source>
        <dbReference type="SAM" id="MobiDB-lite"/>
    </source>
</evidence>
<sequence length="69" mass="7636">MDQEMGKVCGHSPADKRATNICQNIPTICRISHPTKLKLRISLNLLKSKADELDSQRSGAQRNRSSSAE</sequence>
<keyword evidence="3" id="KW-1185">Reference proteome</keyword>
<feature type="compositionally biased region" description="Polar residues" evidence="1">
    <location>
        <begin position="56"/>
        <end position="69"/>
    </location>
</feature>
<evidence type="ECO:0000313" key="2">
    <source>
        <dbReference type="EMBL" id="KAH3831937.1"/>
    </source>
</evidence>
<proteinExistence type="predicted"/>
<protein>
    <submittedName>
        <fullName evidence="2">Uncharacterized protein</fullName>
    </submittedName>
</protein>
<dbReference type="EMBL" id="JAIWYP010000004">
    <property type="protein sequence ID" value="KAH3831937.1"/>
    <property type="molecule type" value="Genomic_DNA"/>
</dbReference>
<gene>
    <name evidence="2" type="ORF">DPMN_105210</name>
</gene>
<reference evidence="2" key="1">
    <citation type="journal article" date="2019" name="bioRxiv">
        <title>The Genome of the Zebra Mussel, Dreissena polymorpha: A Resource for Invasive Species Research.</title>
        <authorList>
            <person name="McCartney M.A."/>
            <person name="Auch B."/>
            <person name="Kono T."/>
            <person name="Mallez S."/>
            <person name="Zhang Y."/>
            <person name="Obille A."/>
            <person name="Becker A."/>
            <person name="Abrahante J.E."/>
            <person name="Garbe J."/>
            <person name="Badalamenti J.P."/>
            <person name="Herman A."/>
            <person name="Mangelson H."/>
            <person name="Liachko I."/>
            <person name="Sullivan S."/>
            <person name="Sone E.D."/>
            <person name="Koren S."/>
            <person name="Silverstein K.A.T."/>
            <person name="Beckman K.B."/>
            <person name="Gohl D.M."/>
        </authorList>
    </citation>
    <scope>NUCLEOTIDE SEQUENCE</scope>
    <source>
        <strain evidence="2">Duluth1</strain>
        <tissue evidence="2">Whole animal</tissue>
    </source>
</reference>
<evidence type="ECO:0000313" key="3">
    <source>
        <dbReference type="Proteomes" id="UP000828390"/>
    </source>
</evidence>
<accession>A0A9D4K312</accession>